<proteinExistence type="predicted"/>
<feature type="transmembrane region" description="Helical" evidence="2">
    <location>
        <begin position="83"/>
        <end position="102"/>
    </location>
</feature>
<evidence type="ECO:0000313" key="4">
    <source>
        <dbReference type="EMBL" id="KOX92035.1"/>
    </source>
</evidence>
<dbReference type="InterPro" id="IPR055833">
    <property type="entry name" value="DUF7410"/>
</dbReference>
<evidence type="ECO:0000256" key="1">
    <source>
        <dbReference type="SAM" id="MobiDB-lite"/>
    </source>
</evidence>
<keyword evidence="2" id="KW-0812">Transmembrane</keyword>
<dbReference type="AlphaFoldDB" id="A0A0M9AJD0"/>
<keyword evidence="5" id="KW-1185">Reference proteome</keyword>
<keyword evidence="2" id="KW-0472">Membrane</keyword>
<dbReference type="InterPro" id="IPR013087">
    <property type="entry name" value="Znf_C2H2_type"/>
</dbReference>
<gene>
    <name evidence="4" type="ORF">AMS69_15940</name>
</gene>
<dbReference type="PROSITE" id="PS50157">
    <property type="entry name" value="ZINC_FINGER_C2H2_2"/>
    <property type="match status" value="1"/>
</dbReference>
<dbReference type="OrthoDB" id="293088at2157"/>
<evidence type="ECO:0000256" key="2">
    <source>
        <dbReference type="SAM" id="Phobius"/>
    </source>
</evidence>
<dbReference type="STRING" id="1705562.AMS69_15940"/>
<evidence type="ECO:0000259" key="3">
    <source>
        <dbReference type="PROSITE" id="PS50157"/>
    </source>
</evidence>
<dbReference type="PROSITE" id="PS00028">
    <property type="entry name" value="ZINC_FINGER_C2H2_1"/>
    <property type="match status" value="1"/>
</dbReference>
<accession>A0A0M9AJD0</accession>
<sequence length="103" mass="11334">MTDTATQPVADTAATRTDDEPAYDVPADATAHTCSYCGRPFARESWLALHRGLAHPNELDDEEIEAFRAAHDEEEASLSTFRLQALGALVLIYFGFLMVYALV</sequence>
<name>A0A0M9AJD0_9EURY</name>
<organism evidence="4 5">
    <name type="scientific">Haloarcula rubripromontorii</name>
    <dbReference type="NCBI Taxonomy" id="1705562"/>
    <lineage>
        <taxon>Archaea</taxon>
        <taxon>Methanobacteriati</taxon>
        <taxon>Methanobacteriota</taxon>
        <taxon>Stenosarchaea group</taxon>
        <taxon>Halobacteria</taxon>
        <taxon>Halobacteriales</taxon>
        <taxon>Haloarculaceae</taxon>
        <taxon>Haloarcula</taxon>
    </lineage>
</organism>
<dbReference type="EMBL" id="LIUF01000005">
    <property type="protein sequence ID" value="KOX92035.1"/>
    <property type="molecule type" value="Genomic_DNA"/>
</dbReference>
<comment type="caution">
    <text evidence="4">The sequence shown here is derived from an EMBL/GenBank/DDBJ whole genome shotgun (WGS) entry which is preliminary data.</text>
</comment>
<dbReference type="Proteomes" id="UP000037729">
    <property type="component" value="Unassembled WGS sequence"/>
</dbReference>
<dbReference type="RefSeq" id="WP_053969056.1">
    <property type="nucleotide sequence ID" value="NZ_JAWJXX010000004.1"/>
</dbReference>
<keyword evidence="4" id="KW-0238">DNA-binding</keyword>
<feature type="domain" description="C2H2-type" evidence="3">
    <location>
        <begin position="32"/>
        <end position="60"/>
    </location>
</feature>
<dbReference type="Pfam" id="PF24166">
    <property type="entry name" value="DUF7410"/>
    <property type="match status" value="1"/>
</dbReference>
<keyword evidence="2" id="KW-1133">Transmembrane helix</keyword>
<dbReference type="PATRIC" id="fig|1705562.3.peg.4094"/>
<evidence type="ECO:0000313" key="5">
    <source>
        <dbReference type="Proteomes" id="UP000037729"/>
    </source>
</evidence>
<feature type="region of interest" description="Disordered" evidence="1">
    <location>
        <begin position="1"/>
        <end position="24"/>
    </location>
</feature>
<dbReference type="GO" id="GO:0003677">
    <property type="term" value="F:DNA binding"/>
    <property type="evidence" value="ECO:0007669"/>
    <property type="project" value="UniProtKB-KW"/>
</dbReference>
<reference evidence="4 5" key="1">
    <citation type="submission" date="2015-08" db="EMBL/GenBank/DDBJ databases">
        <title>Genomes of Isolates from Cabo Rojo, PR.</title>
        <authorList>
            <person name="Sanchez-Nieves R.L."/>
            <person name="Montalvo-Rodriguez R."/>
        </authorList>
    </citation>
    <scope>NUCLEOTIDE SEQUENCE [LARGE SCALE GENOMIC DNA]</scope>
    <source>
        <strain evidence="4 5">SL3</strain>
    </source>
</reference>
<protein>
    <submittedName>
        <fullName evidence="4">DNA-binding protein</fullName>
    </submittedName>
</protein>